<keyword evidence="2" id="KW-1185">Reference proteome</keyword>
<dbReference type="STRING" id="119000.SAMN05661010_01398"/>
<dbReference type="AlphaFoldDB" id="A0A1G9IZS4"/>
<dbReference type="OrthoDB" id="7069228at2"/>
<sequence length="182" mass="19893">MSNRIDIGSITSSNPHLWLDALTLSGDPVVYQIATLTPTCDENEWISVNQFCSVLSIAWLRDNPSSPFGLGSLGNGEKLAMAEVILGYQNMDDQVDYAVKRLHGQIRSLQQVIEGVEKGHYAAGTCIWTGNDFHVVAVRVADPKTIALYDPNSGEVQKHERSRFGILMGQLGNSTFVVADPC</sequence>
<evidence type="ECO:0000313" key="2">
    <source>
        <dbReference type="Proteomes" id="UP000198654"/>
    </source>
</evidence>
<accession>A0A1G9IZS4</accession>
<protein>
    <recommendedName>
        <fullName evidence="3">Peptidase C39-like domain-containing protein</fullName>
    </recommendedName>
</protein>
<dbReference type="Proteomes" id="UP000198654">
    <property type="component" value="Unassembled WGS sequence"/>
</dbReference>
<organism evidence="1 2">
    <name type="scientific">Modicisalibacter muralis</name>
    <dbReference type="NCBI Taxonomy" id="119000"/>
    <lineage>
        <taxon>Bacteria</taxon>
        <taxon>Pseudomonadati</taxon>
        <taxon>Pseudomonadota</taxon>
        <taxon>Gammaproteobacteria</taxon>
        <taxon>Oceanospirillales</taxon>
        <taxon>Halomonadaceae</taxon>
        <taxon>Modicisalibacter</taxon>
    </lineage>
</organism>
<proteinExistence type="predicted"/>
<reference evidence="1 2" key="1">
    <citation type="submission" date="2016-10" db="EMBL/GenBank/DDBJ databases">
        <authorList>
            <person name="de Groot N.N."/>
        </authorList>
    </citation>
    <scope>NUCLEOTIDE SEQUENCE [LARGE SCALE GENOMIC DNA]</scope>
    <source>
        <strain evidence="1 2">DSM 14789</strain>
    </source>
</reference>
<dbReference type="EMBL" id="FNGI01000002">
    <property type="protein sequence ID" value="SDL30536.1"/>
    <property type="molecule type" value="Genomic_DNA"/>
</dbReference>
<dbReference type="RefSeq" id="WP_089726857.1">
    <property type="nucleotide sequence ID" value="NZ_FNGI01000002.1"/>
</dbReference>
<name>A0A1G9IZS4_9GAMM</name>
<evidence type="ECO:0000313" key="1">
    <source>
        <dbReference type="EMBL" id="SDL30536.1"/>
    </source>
</evidence>
<evidence type="ECO:0008006" key="3">
    <source>
        <dbReference type="Google" id="ProtNLM"/>
    </source>
</evidence>
<gene>
    <name evidence="1" type="ORF">SAMN05661010_01398</name>
</gene>